<dbReference type="Gene3D" id="3.30.70.270">
    <property type="match status" value="1"/>
</dbReference>
<dbReference type="RefSeq" id="WP_172355071.1">
    <property type="nucleotide sequence ID" value="NZ_CP053661.1"/>
</dbReference>
<sequence>MKPLKQLVSIEERAIAPPSPTDLLLRRAVQAIASYFHVECLLWTSLEGEPGESRVYGSPGAGAMLHDVEVQPAGVEPAAPHPADCDADSDTEQPAQDEGAIACYVPRNFPAWLIDQLDAPRLTQLETGDLIVPILAQAFDVDGFTPETYSGTRGNLQLLLQVRRSPQDSILSDPAQDADLSSTAAIAPPLGDSADVNPLKGWTAHDVSLIKRLANELGLTYSSLLWREKFERSQRQIALMGRIAHLLNSGLETDDILQQIAAELGQGLMGDRCLVMRLQATGVAPVAHWERSQVVLPALEHLERSEVWQPVIDTFLDGGASYLTVRPDASSSSLQHWLQQMGATSALLIPILIQSDFFGAICLLDYFKVRWYALDEVQTVRQVGDHTAIALASAQHHHDSHRQTAALRLQVMVPQTPLRDSLTQLLNAEAFDQELQQLSRPALWTVQPPFSLIICDIDYFKLINETYGYSVGDQILSQLAQRLRRQLRQGTLAYRYGGEEFAIILPRTSLTAALDVAERLLNAIHGHPFDTSAGPVSVTVSFGVAQQDPRGDRNARSVLQRAEKALQDAKRQGRDCAKGLEFGLGA</sequence>
<feature type="region of interest" description="Disordered" evidence="1">
    <location>
        <begin position="75"/>
        <end position="94"/>
    </location>
</feature>
<dbReference type="PANTHER" id="PTHR45138:SF9">
    <property type="entry name" value="DIGUANYLATE CYCLASE DGCM-RELATED"/>
    <property type="match status" value="1"/>
</dbReference>
<keyword evidence="4" id="KW-1185">Reference proteome</keyword>
<evidence type="ECO:0000256" key="1">
    <source>
        <dbReference type="SAM" id="MobiDB-lite"/>
    </source>
</evidence>
<evidence type="ECO:0000313" key="4">
    <source>
        <dbReference type="Proteomes" id="UP000505210"/>
    </source>
</evidence>
<dbReference type="SUPFAM" id="SSF55073">
    <property type="entry name" value="Nucleotide cyclase"/>
    <property type="match status" value="1"/>
</dbReference>
<dbReference type="PROSITE" id="PS50887">
    <property type="entry name" value="GGDEF"/>
    <property type="match status" value="1"/>
</dbReference>
<organism evidence="3 4">
    <name type="scientific">Thermoleptolyngbya sichuanensis A183</name>
    <dbReference type="NCBI Taxonomy" id="2737172"/>
    <lineage>
        <taxon>Bacteria</taxon>
        <taxon>Bacillati</taxon>
        <taxon>Cyanobacteriota</taxon>
        <taxon>Cyanophyceae</taxon>
        <taxon>Oculatellales</taxon>
        <taxon>Oculatellaceae</taxon>
        <taxon>Thermoleptolyngbya</taxon>
        <taxon>Thermoleptolyngbya sichuanensis</taxon>
    </lineage>
</organism>
<dbReference type="InterPro" id="IPR050469">
    <property type="entry name" value="Diguanylate_Cyclase"/>
</dbReference>
<dbReference type="InterPro" id="IPR029787">
    <property type="entry name" value="Nucleotide_cyclase"/>
</dbReference>
<dbReference type="SMART" id="SM00065">
    <property type="entry name" value="GAF"/>
    <property type="match status" value="1"/>
</dbReference>
<dbReference type="GO" id="GO:0005886">
    <property type="term" value="C:plasma membrane"/>
    <property type="evidence" value="ECO:0007669"/>
    <property type="project" value="TreeGrafter"/>
</dbReference>
<name>A0A6M8BDJ5_9CYAN</name>
<dbReference type="CDD" id="cd01949">
    <property type="entry name" value="GGDEF"/>
    <property type="match status" value="1"/>
</dbReference>
<dbReference type="SMART" id="SM00267">
    <property type="entry name" value="GGDEF"/>
    <property type="match status" value="1"/>
</dbReference>
<dbReference type="PANTHER" id="PTHR45138">
    <property type="entry name" value="REGULATORY COMPONENTS OF SENSORY TRANSDUCTION SYSTEM"/>
    <property type="match status" value="1"/>
</dbReference>
<dbReference type="FunFam" id="3.30.70.270:FF:000001">
    <property type="entry name" value="Diguanylate cyclase domain protein"/>
    <property type="match status" value="1"/>
</dbReference>
<dbReference type="GO" id="GO:1902201">
    <property type="term" value="P:negative regulation of bacterial-type flagellum-dependent cell motility"/>
    <property type="evidence" value="ECO:0007669"/>
    <property type="project" value="TreeGrafter"/>
</dbReference>
<dbReference type="Pfam" id="PF00990">
    <property type="entry name" value="GGDEF"/>
    <property type="match status" value="1"/>
</dbReference>
<dbReference type="SUPFAM" id="SSF55781">
    <property type="entry name" value="GAF domain-like"/>
    <property type="match status" value="1"/>
</dbReference>
<dbReference type="GO" id="GO:0043709">
    <property type="term" value="P:cell adhesion involved in single-species biofilm formation"/>
    <property type="evidence" value="ECO:0007669"/>
    <property type="project" value="TreeGrafter"/>
</dbReference>
<dbReference type="Pfam" id="PF01590">
    <property type="entry name" value="GAF"/>
    <property type="match status" value="1"/>
</dbReference>
<dbReference type="KEGG" id="theu:HPC62_09285"/>
<evidence type="ECO:0000313" key="3">
    <source>
        <dbReference type="EMBL" id="QKD82350.1"/>
    </source>
</evidence>
<dbReference type="Proteomes" id="UP000505210">
    <property type="component" value="Chromosome"/>
</dbReference>
<feature type="domain" description="GGDEF" evidence="2">
    <location>
        <begin position="448"/>
        <end position="582"/>
    </location>
</feature>
<dbReference type="InterPro" id="IPR043128">
    <property type="entry name" value="Rev_trsase/Diguanyl_cyclase"/>
</dbReference>
<protein>
    <submittedName>
        <fullName evidence="3">Sensor domain-containing diguanylate cyclase</fullName>
    </submittedName>
</protein>
<dbReference type="EMBL" id="CP053661">
    <property type="protein sequence ID" value="QKD82350.1"/>
    <property type="molecule type" value="Genomic_DNA"/>
</dbReference>
<dbReference type="GO" id="GO:0052621">
    <property type="term" value="F:diguanylate cyclase activity"/>
    <property type="evidence" value="ECO:0007669"/>
    <property type="project" value="TreeGrafter"/>
</dbReference>
<dbReference type="InterPro" id="IPR029016">
    <property type="entry name" value="GAF-like_dom_sf"/>
</dbReference>
<dbReference type="NCBIfam" id="TIGR00254">
    <property type="entry name" value="GGDEF"/>
    <property type="match status" value="1"/>
</dbReference>
<dbReference type="InterPro" id="IPR000160">
    <property type="entry name" value="GGDEF_dom"/>
</dbReference>
<dbReference type="InterPro" id="IPR003018">
    <property type="entry name" value="GAF"/>
</dbReference>
<accession>A0A6M8BDJ5</accession>
<gene>
    <name evidence="3" type="ORF">HPC62_09285</name>
</gene>
<reference evidence="3 4" key="1">
    <citation type="submission" date="2020-05" db="EMBL/GenBank/DDBJ databases">
        <title>Complete genome sequence of of a novel Thermoleptolyngbya strain isolated from hot springs of Ganzi, Sichuan China.</title>
        <authorList>
            <person name="Tang J."/>
            <person name="Daroch M."/>
            <person name="Li L."/>
            <person name="Waleron K."/>
            <person name="Waleron M."/>
            <person name="Waleron M."/>
        </authorList>
    </citation>
    <scope>NUCLEOTIDE SEQUENCE [LARGE SCALE GENOMIC DNA]</scope>
    <source>
        <strain evidence="3 4">PKUAC-SCTA183</strain>
    </source>
</reference>
<dbReference type="AlphaFoldDB" id="A0A6M8BDJ5"/>
<proteinExistence type="predicted"/>
<evidence type="ECO:0000259" key="2">
    <source>
        <dbReference type="PROSITE" id="PS50887"/>
    </source>
</evidence>
<dbReference type="Gene3D" id="3.30.450.40">
    <property type="match status" value="1"/>
</dbReference>